<feature type="domain" description="TonB C-terminal" evidence="10">
    <location>
        <begin position="41"/>
        <end position="139"/>
    </location>
</feature>
<evidence type="ECO:0000256" key="5">
    <source>
        <dbReference type="ARBA" id="ARBA00022519"/>
    </source>
</evidence>
<dbReference type="Pfam" id="PF03544">
    <property type="entry name" value="TonB_C"/>
    <property type="match status" value="1"/>
</dbReference>
<keyword evidence="8" id="KW-1133">Transmembrane helix</keyword>
<dbReference type="SUPFAM" id="SSF74653">
    <property type="entry name" value="TolA/TonB C-terminal domain"/>
    <property type="match status" value="1"/>
</dbReference>
<protein>
    <submittedName>
        <fullName evidence="11">Energy transducer TonB</fullName>
    </submittedName>
</protein>
<dbReference type="PANTHER" id="PTHR33446">
    <property type="entry name" value="PROTEIN TONB-RELATED"/>
    <property type="match status" value="1"/>
</dbReference>
<comment type="similarity">
    <text evidence="2">Belongs to the TonB family.</text>
</comment>
<dbReference type="PROSITE" id="PS52015">
    <property type="entry name" value="TONB_CTD"/>
    <property type="match status" value="1"/>
</dbReference>
<evidence type="ECO:0000256" key="9">
    <source>
        <dbReference type="ARBA" id="ARBA00023136"/>
    </source>
</evidence>
<keyword evidence="5" id="KW-0997">Cell inner membrane</keyword>
<evidence type="ECO:0000256" key="7">
    <source>
        <dbReference type="ARBA" id="ARBA00022927"/>
    </source>
</evidence>
<organism evidence="11 12">
    <name type="scientific">Sphingomonas glaciei</name>
    <dbReference type="NCBI Taxonomy" id="2938948"/>
    <lineage>
        <taxon>Bacteria</taxon>
        <taxon>Pseudomonadati</taxon>
        <taxon>Pseudomonadota</taxon>
        <taxon>Alphaproteobacteria</taxon>
        <taxon>Sphingomonadales</taxon>
        <taxon>Sphingomonadaceae</taxon>
        <taxon>Sphingomonas</taxon>
    </lineage>
</organism>
<dbReference type="InterPro" id="IPR006260">
    <property type="entry name" value="TonB/TolA_C"/>
</dbReference>
<gene>
    <name evidence="11" type="ORF">M1K48_06350</name>
</gene>
<keyword evidence="3" id="KW-0813">Transport</keyword>
<evidence type="ECO:0000256" key="6">
    <source>
        <dbReference type="ARBA" id="ARBA00022692"/>
    </source>
</evidence>
<evidence type="ECO:0000313" key="11">
    <source>
        <dbReference type="EMBL" id="UUR09227.1"/>
    </source>
</evidence>
<dbReference type="InterPro" id="IPR037682">
    <property type="entry name" value="TonB_C"/>
</dbReference>
<dbReference type="EMBL" id="CP097253">
    <property type="protein sequence ID" value="UUR09227.1"/>
    <property type="molecule type" value="Genomic_DNA"/>
</dbReference>
<dbReference type="NCBIfam" id="TIGR01352">
    <property type="entry name" value="tonB_Cterm"/>
    <property type="match status" value="1"/>
</dbReference>
<keyword evidence="9" id="KW-0472">Membrane</keyword>
<sequence>MTMLLLALLGATQPAPLIRTQDVPAPTVAPGMAPQVGLSGSRARANLASYVTSSDYPADAIRARQEGTTWFKLTIGPDGRITDCLIEKSSGSASLDAATCRIMRSRARFTPALDSARKPTSDTMSARISWRLPLSRPIPDRVTTAFTLAADGSTTDCRMEVTLNGNPERRLSPDCTHARPSGPYFEAIKQEAKGVATQVTIEILLIRDAAAPWPVLDQRGRRVVSREMARLQVAPGGQVVGCAVLDHRPLAAPMMRACSVVGSRVGQYTAAGASEMRMVIYTALADTAPR</sequence>
<name>A0ABY5N0Y8_9SPHN</name>
<evidence type="ECO:0000256" key="3">
    <source>
        <dbReference type="ARBA" id="ARBA00022448"/>
    </source>
</evidence>
<keyword evidence="6" id="KW-0812">Transmembrane</keyword>
<evidence type="ECO:0000256" key="8">
    <source>
        <dbReference type="ARBA" id="ARBA00022989"/>
    </source>
</evidence>
<reference evidence="11 12" key="1">
    <citation type="submission" date="2022-05" db="EMBL/GenBank/DDBJ databases">
        <title>S8-45 Sphingomonas ultraviolaceadurans.</title>
        <authorList>
            <person name="Liu Y."/>
        </authorList>
    </citation>
    <scope>NUCLEOTIDE SEQUENCE [LARGE SCALE GENOMIC DNA]</scope>
    <source>
        <strain evidence="11 12">S8-45</strain>
    </source>
</reference>
<evidence type="ECO:0000313" key="12">
    <source>
        <dbReference type="Proteomes" id="UP000831921"/>
    </source>
</evidence>
<dbReference type="Gene3D" id="3.30.1150.10">
    <property type="match status" value="1"/>
</dbReference>
<proteinExistence type="inferred from homology"/>
<keyword evidence="4" id="KW-1003">Cell membrane</keyword>
<dbReference type="RefSeq" id="WP_249504997.1">
    <property type="nucleotide sequence ID" value="NZ_CP097253.1"/>
</dbReference>
<evidence type="ECO:0000256" key="2">
    <source>
        <dbReference type="ARBA" id="ARBA00006555"/>
    </source>
</evidence>
<keyword evidence="12" id="KW-1185">Reference proteome</keyword>
<accession>A0ABY5N0Y8</accession>
<evidence type="ECO:0000256" key="1">
    <source>
        <dbReference type="ARBA" id="ARBA00004383"/>
    </source>
</evidence>
<keyword evidence="7" id="KW-0653">Protein transport</keyword>
<evidence type="ECO:0000259" key="10">
    <source>
        <dbReference type="PROSITE" id="PS52015"/>
    </source>
</evidence>
<comment type="subcellular location">
    <subcellularLocation>
        <location evidence="1">Cell inner membrane</location>
        <topology evidence="1">Single-pass membrane protein</topology>
        <orientation evidence="1">Periplasmic side</orientation>
    </subcellularLocation>
</comment>
<evidence type="ECO:0000256" key="4">
    <source>
        <dbReference type="ARBA" id="ARBA00022475"/>
    </source>
</evidence>
<dbReference type="InterPro" id="IPR051045">
    <property type="entry name" value="TonB-dependent_transducer"/>
</dbReference>
<dbReference type="Proteomes" id="UP000831921">
    <property type="component" value="Chromosome"/>
</dbReference>